<keyword evidence="2" id="KW-1185">Reference proteome</keyword>
<proteinExistence type="predicted"/>
<evidence type="ECO:0000313" key="2">
    <source>
        <dbReference type="Proteomes" id="UP001300383"/>
    </source>
</evidence>
<accession>A0AAP4B8C0</accession>
<comment type="caution">
    <text evidence="1">The sequence shown here is derived from an EMBL/GenBank/DDBJ whole genome shotgun (WGS) entry which is preliminary data.</text>
</comment>
<dbReference type="Proteomes" id="UP001300383">
    <property type="component" value="Unassembled WGS sequence"/>
</dbReference>
<dbReference type="AlphaFoldDB" id="A0AAP4B8C0"/>
<organism evidence="1 2">
    <name type="scientific">Fusibacillus kribbianus</name>
    <dbReference type="NCBI Taxonomy" id="3044208"/>
    <lineage>
        <taxon>Bacteria</taxon>
        <taxon>Bacillati</taxon>
        <taxon>Bacillota</taxon>
        <taxon>Clostridia</taxon>
        <taxon>Lachnospirales</taxon>
        <taxon>Lachnospiraceae</taxon>
        <taxon>Fusibacillus</taxon>
    </lineage>
</organism>
<name>A0AAP4B8C0_9FIRM</name>
<gene>
    <name evidence="1" type="ORF">QJ036_04805</name>
</gene>
<sequence length="100" mass="11755">MSEEKSKAIMDAEKDFMKYGTKECACVAEKYVECINRLTVVLNKHDSGRELDDKDLYDFEYCQFMEQHLSLILSDFFLQGLGYTKDKYGIWGKKKKGLFR</sequence>
<dbReference type="EMBL" id="JASGBQ010000005">
    <property type="protein sequence ID" value="MDI9241801.1"/>
    <property type="molecule type" value="Genomic_DNA"/>
</dbReference>
<evidence type="ECO:0000313" key="1">
    <source>
        <dbReference type="EMBL" id="MDI9241801.1"/>
    </source>
</evidence>
<reference evidence="1 2" key="1">
    <citation type="submission" date="2023-05" db="EMBL/GenBank/DDBJ databases">
        <title>[ruminococcus] sp. nov., isolated from a pig farm feces dump.</title>
        <authorList>
            <person name="Chang Y.-H."/>
        </authorList>
    </citation>
    <scope>NUCLEOTIDE SEQUENCE [LARGE SCALE GENOMIC DNA]</scope>
    <source>
        <strain evidence="1 2">YH-rum2234</strain>
    </source>
</reference>
<protein>
    <submittedName>
        <fullName evidence="1">Uncharacterized protein</fullName>
    </submittedName>
</protein>
<dbReference type="RefSeq" id="WP_283230309.1">
    <property type="nucleotide sequence ID" value="NZ_JASGBQ010000005.1"/>
</dbReference>